<reference evidence="2 3" key="1">
    <citation type="submission" date="2019-07" db="EMBL/GenBank/DDBJ databases">
        <title>Draft genome assembly of a fouling barnacle, Amphibalanus amphitrite (Darwin, 1854): The first reference genome for Thecostraca.</title>
        <authorList>
            <person name="Kim W."/>
        </authorList>
    </citation>
    <scope>NUCLEOTIDE SEQUENCE [LARGE SCALE GENOMIC DNA]</scope>
    <source>
        <strain evidence="2">SNU_AA5</strain>
        <tissue evidence="2">Soma without cirri and trophi</tissue>
    </source>
</reference>
<keyword evidence="3" id="KW-1185">Reference proteome</keyword>
<name>A0A6A4XCB3_AMPAM</name>
<organism evidence="2 3">
    <name type="scientific">Amphibalanus amphitrite</name>
    <name type="common">Striped barnacle</name>
    <name type="synonym">Balanus amphitrite</name>
    <dbReference type="NCBI Taxonomy" id="1232801"/>
    <lineage>
        <taxon>Eukaryota</taxon>
        <taxon>Metazoa</taxon>
        <taxon>Ecdysozoa</taxon>
        <taxon>Arthropoda</taxon>
        <taxon>Crustacea</taxon>
        <taxon>Multicrustacea</taxon>
        <taxon>Cirripedia</taxon>
        <taxon>Thoracica</taxon>
        <taxon>Thoracicalcarea</taxon>
        <taxon>Balanomorpha</taxon>
        <taxon>Balanoidea</taxon>
        <taxon>Balanidae</taxon>
        <taxon>Amphibalaninae</taxon>
        <taxon>Amphibalanus</taxon>
    </lineage>
</organism>
<feature type="region of interest" description="Disordered" evidence="1">
    <location>
        <begin position="355"/>
        <end position="420"/>
    </location>
</feature>
<gene>
    <name evidence="2" type="ORF">FJT64_001797</name>
</gene>
<dbReference type="OrthoDB" id="2020758at2759"/>
<proteinExistence type="predicted"/>
<feature type="compositionally biased region" description="Basic and acidic residues" evidence="1">
    <location>
        <begin position="358"/>
        <end position="376"/>
    </location>
</feature>
<evidence type="ECO:0000313" key="3">
    <source>
        <dbReference type="Proteomes" id="UP000440578"/>
    </source>
</evidence>
<evidence type="ECO:0000256" key="1">
    <source>
        <dbReference type="SAM" id="MobiDB-lite"/>
    </source>
</evidence>
<dbReference type="AlphaFoldDB" id="A0A6A4XCB3"/>
<feature type="compositionally biased region" description="Basic and acidic residues" evidence="1">
    <location>
        <begin position="402"/>
        <end position="420"/>
    </location>
</feature>
<comment type="caution">
    <text evidence="2">The sequence shown here is derived from an EMBL/GenBank/DDBJ whole genome shotgun (WGS) entry which is preliminary data.</text>
</comment>
<accession>A0A6A4XCB3</accession>
<evidence type="ECO:0000313" key="2">
    <source>
        <dbReference type="EMBL" id="KAF0312081.1"/>
    </source>
</evidence>
<sequence length="420" mass="44537">MESITNVRLRGDSWRQATLLVNLGGLGVRMVTDVALPAHIASQVASADTIASINGSAAARVGEATRCLVEEWEARTGLPSPDVSRQRYQRDWDRAAAEAISRQLLDDCTTDVDRARLRAAAQPHSGAWLNAFPAASVGTLLDPDTLRTAVALRVGAEVCAPHRCRCGADIDERGLHGLSCQLSAGRFPRHAELNSVIKRGLAAAGLPSVLEPAGLDRGDGRRPDGITAFPYAEGKCLVWDATCVELDTFSASSVAASAARASAAATAAEGRNCRRYEAISRRYLFRPVAVETSGALGSDSCSFLKDLGRRIVQVTGDRRDMERLIQRISVAVFRGNATAIRLAGAHDRPDVRTAVTSFDRRGGDSRGNSHDVDRCSRSSCGESSDECGGGSGRGSGGGGGDRSTEMRESIRDHSAAPEPL</sequence>
<dbReference type="EMBL" id="VIIS01000192">
    <property type="protein sequence ID" value="KAF0312081.1"/>
    <property type="molecule type" value="Genomic_DNA"/>
</dbReference>
<feature type="compositionally biased region" description="Gly residues" evidence="1">
    <location>
        <begin position="387"/>
        <end position="401"/>
    </location>
</feature>
<dbReference type="Proteomes" id="UP000440578">
    <property type="component" value="Unassembled WGS sequence"/>
</dbReference>
<protein>
    <submittedName>
        <fullName evidence="2">Uncharacterized protein</fullName>
    </submittedName>
</protein>